<evidence type="ECO:0000313" key="3">
    <source>
        <dbReference type="Proteomes" id="UP000626786"/>
    </source>
</evidence>
<proteinExistence type="predicted"/>
<evidence type="ECO:0000313" key="2">
    <source>
        <dbReference type="EMBL" id="MBD7984455.1"/>
    </source>
</evidence>
<gene>
    <name evidence="2" type="ORF">H9649_07680</name>
</gene>
<protein>
    <submittedName>
        <fullName evidence="2">DUF1992 domain-containing protein</fullName>
    </submittedName>
</protein>
<dbReference type="Proteomes" id="UP000626786">
    <property type="component" value="Unassembled WGS sequence"/>
</dbReference>
<comment type="caution">
    <text evidence="2">The sequence shown here is derived from an EMBL/GenBank/DDBJ whole genome shotgun (WGS) entry which is preliminary data.</text>
</comment>
<keyword evidence="3" id="KW-1185">Reference proteome</keyword>
<dbReference type="InterPro" id="IPR018961">
    <property type="entry name" value="DnaJ_homolog_subfam-C_membr-28"/>
</dbReference>
<dbReference type="Pfam" id="PF09350">
    <property type="entry name" value="DJC28_CD"/>
    <property type="match status" value="1"/>
</dbReference>
<evidence type="ECO:0000259" key="1">
    <source>
        <dbReference type="Pfam" id="PF09350"/>
    </source>
</evidence>
<name>A0ABR8U8W0_9BACL</name>
<dbReference type="EMBL" id="JACSQN010000005">
    <property type="protein sequence ID" value="MBD7984455.1"/>
    <property type="molecule type" value="Genomic_DNA"/>
</dbReference>
<dbReference type="RefSeq" id="WP_191694142.1">
    <property type="nucleotide sequence ID" value="NZ_JACSQN010000005.1"/>
</dbReference>
<organism evidence="2 3">
    <name type="scientific">Sporosarcina quadrami</name>
    <dbReference type="NCBI Taxonomy" id="2762234"/>
    <lineage>
        <taxon>Bacteria</taxon>
        <taxon>Bacillati</taxon>
        <taxon>Bacillota</taxon>
        <taxon>Bacilli</taxon>
        <taxon>Bacillales</taxon>
        <taxon>Caryophanaceae</taxon>
        <taxon>Sporosarcina</taxon>
    </lineage>
</organism>
<feature type="domain" description="DnaJ homologue subfamily C member 28 conserved" evidence="1">
    <location>
        <begin position="23"/>
        <end position="76"/>
    </location>
</feature>
<sequence length="129" mass="14778">MSEDNKIPLYNDPIGDILKSYSKEGGMENLKGQGKPLPKEYFSGDTFQRFQKIANDAGYKPHWLKLQHEIKEQLHMISAIKTQGQSSELTDLVNAVNEKINEHNKHCPPPMFKGRVTLDSVDRVINLWK</sequence>
<reference evidence="2 3" key="1">
    <citation type="submission" date="2020-08" db="EMBL/GenBank/DDBJ databases">
        <title>A Genomic Blueprint of the Chicken Gut Microbiome.</title>
        <authorList>
            <person name="Gilroy R."/>
            <person name="Ravi A."/>
            <person name="Getino M."/>
            <person name="Pursley I."/>
            <person name="Horton D.L."/>
            <person name="Alikhan N.-F."/>
            <person name="Baker D."/>
            <person name="Gharbi K."/>
            <person name="Hall N."/>
            <person name="Watson M."/>
            <person name="Adriaenssens E.M."/>
            <person name="Foster-Nyarko E."/>
            <person name="Jarju S."/>
            <person name="Secka A."/>
            <person name="Antonio M."/>
            <person name="Oren A."/>
            <person name="Chaudhuri R."/>
            <person name="La Ragione R.M."/>
            <person name="Hildebrand F."/>
            <person name="Pallen M.J."/>
        </authorList>
    </citation>
    <scope>NUCLEOTIDE SEQUENCE [LARGE SCALE GENOMIC DNA]</scope>
    <source>
        <strain evidence="2 3">Sa2YVA2</strain>
    </source>
</reference>
<accession>A0ABR8U8W0</accession>